<accession>A0ABR7WKR6</accession>
<dbReference type="InterPro" id="IPR007492">
    <property type="entry name" value="LytTR_DNA-bd_dom"/>
</dbReference>
<dbReference type="RefSeq" id="WP_191187597.1">
    <property type="nucleotide sequence ID" value="NZ_JACWMY010000002.1"/>
</dbReference>
<proteinExistence type="predicted"/>
<name>A0ABR7WKR6_9SPHI</name>
<organism evidence="2 3">
    <name type="scientific">Mucilaginibacter pankratovii</name>
    <dbReference type="NCBI Taxonomy" id="2772110"/>
    <lineage>
        <taxon>Bacteria</taxon>
        <taxon>Pseudomonadati</taxon>
        <taxon>Bacteroidota</taxon>
        <taxon>Sphingobacteriia</taxon>
        <taxon>Sphingobacteriales</taxon>
        <taxon>Sphingobacteriaceae</taxon>
        <taxon>Mucilaginibacter</taxon>
    </lineage>
</organism>
<gene>
    <name evidence="2" type="ORF">IDJ77_03785</name>
</gene>
<reference evidence="2 3" key="1">
    <citation type="submission" date="2020-09" db="EMBL/GenBank/DDBJ databases">
        <title>Novel species of Mucilaginibacter isolated from a glacier on the Tibetan Plateau.</title>
        <authorList>
            <person name="Liu Q."/>
            <person name="Xin Y.-H."/>
        </authorList>
    </citation>
    <scope>NUCLEOTIDE SEQUENCE [LARGE SCALE GENOMIC DNA]</scope>
    <source>
        <strain evidence="2 3">ZT4R22</strain>
    </source>
</reference>
<sequence>MKEAIVYMQDIIVDLLILDKNTLGPDDLEMKKSIPPGTLIICTGTLNSYCEHARLKKLLSFPAKFQRMFYQKCSTQDSAVASVDESEGLLMIDLAGEDFFYARKNNTHEKIFFKDITYIEASENLAVLHLEEQRLITNLSINSIQTFLPSKFQRINLSLIVNIDHTILFDHQTLFVGNEKIRIKGTASPVCEPSTAGIPVCKSSGRACQNLSCPANRISA</sequence>
<evidence type="ECO:0000259" key="1">
    <source>
        <dbReference type="PROSITE" id="PS50930"/>
    </source>
</evidence>
<dbReference type="EMBL" id="JACWMY010000002">
    <property type="protein sequence ID" value="MBD1362921.1"/>
    <property type="molecule type" value="Genomic_DNA"/>
</dbReference>
<feature type="domain" description="HTH LytTR-type" evidence="1">
    <location>
        <begin position="100"/>
        <end position="165"/>
    </location>
</feature>
<dbReference type="Gene3D" id="2.40.50.1020">
    <property type="entry name" value="LytTr DNA-binding domain"/>
    <property type="match status" value="1"/>
</dbReference>
<dbReference type="SMART" id="SM00850">
    <property type="entry name" value="LytTR"/>
    <property type="match status" value="1"/>
</dbReference>
<evidence type="ECO:0000313" key="2">
    <source>
        <dbReference type="EMBL" id="MBD1362921.1"/>
    </source>
</evidence>
<dbReference type="PROSITE" id="PS50930">
    <property type="entry name" value="HTH_LYTTR"/>
    <property type="match status" value="1"/>
</dbReference>
<evidence type="ECO:0000313" key="3">
    <source>
        <dbReference type="Proteomes" id="UP000606600"/>
    </source>
</evidence>
<keyword evidence="3" id="KW-1185">Reference proteome</keyword>
<dbReference type="Proteomes" id="UP000606600">
    <property type="component" value="Unassembled WGS sequence"/>
</dbReference>
<protein>
    <submittedName>
        <fullName evidence="2">LytTR family transcriptional regulator</fullName>
    </submittedName>
</protein>
<comment type="caution">
    <text evidence="2">The sequence shown here is derived from an EMBL/GenBank/DDBJ whole genome shotgun (WGS) entry which is preliminary data.</text>
</comment>
<dbReference type="Pfam" id="PF04397">
    <property type="entry name" value="LytTR"/>
    <property type="match status" value="1"/>
</dbReference>